<keyword evidence="2" id="KW-1185">Reference proteome</keyword>
<organism evidence="1 2">
    <name type="scientific">Rhododendron molle</name>
    <name type="common">Chinese azalea</name>
    <name type="synonym">Azalea mollis</name>
    <dbReference type="NCBI Taxonomy" id="49168"/>
    <lineage>
        <taxon>Eukaryota</taxon>
        <taxon>Viridiplantae</taxon>
        <taxon>Streptophyta</taxon>
        <taxon>Embryophyta</taxon>
        <taxon>Tracheophyta</taxon>
        <taxon>Spermatophyta</taxon>
        <taxon>Magnoliopsida</taxon>
        <taxon>eudicotyledons</taxon>
        <taxon>Gunneridae</taxon>
        <taxon>Pentapetalae</taxon>
        <taxon>asterids</taxon>
        <taxon>Ericales</taxon>
        <taxon>Ericaceae</taxon>
        <taxon>Ericoideae</taxon>
        <taxon>Rhodoreae</taxon>
        <taxon>Rhododendron</taxon>
    </lineage>
</organism>
<accession>A0ACC0M6V9</accession>
<dbReference type="Proteomes" id="UP001062846">
    <property type="component" value="Chromosome 10"/>
</dbReference>
<evidence type="ECO:0000313" key="1">
    <source>
        <dbReference type="EMBL" id="KAI8536690.1"/>
    </source>
</evidence>
<proteinExistence type="predicted"/>
<comment type="caution">
    <text evidence="1">The sequence shown here is derived from an EMBL/GenBank/DDBJ whole genome shotgun (WGS) entry which is preliminary data.</text>
</comment>
<sequence>MHTIPSQRESNFANYTHAWLKVDVANGRVWAIRSNLYDKSFKLWEGRNDTYSDRVASFNTSFLVNLDQMSGYATRGEGLAFVVAPGLHHPLNSFGGYLGLTNFTTDGNVLNQIITIELDTFEEYFDPDSNHVGLNINSVISKNTTSLTTLGFELVPPDGTQNFFNVWVQYGGIKKQRSERVQSMLRLPREYQYRDLQKATNNFDKTLKLGQGWSHYPQKGKLLLVYDYMPNGSLDKHLFGDANSTPLSRDHHRKIITAVASALHYLQNEYQKRVVHHDIKANNIMFDAEFIAKLGDFGLARALDYEKTSCIEPEGVVGTIGYMAPEYLQTCKATEQSDVYAFGAAALRVTIGAHLGGRHQSRHYH</sequence>
<protein>
    <submittedName>
        <fullName evidence="1">Uncharacterized protein</fullName>
    </submittedName>
</protein>
<reference evidence="1" key="1">
    <citation type="submission" date="2022-02" db="EMBL/GenBank/DDBJ databases">
        <title>Plant Genome Project.</title>
        <authorList>
            <person name="Zhang R.-G."/>
        </authorList>
    </citation>
    <scope>NUCLEOTIDE SEQUENCE</scope>
    <source>
        <strain evidence="1">AT1</strain>
    </source>
</reference>
<name>A0ACC0M6V9_RHOML</name>
<gene>
    <name evidence="1" type="ORF">RHMOL_Rhmol10G0276100</name>
</gene>
<dbReference type="EMBL" id="CM046397">
    <property type="protein sequence ID" value="KAI8536690.1"/>
    <property type="molecule type" value="Genomic_DNA"/>
</dbReference>
<evidence type="ECO:0000313" key="2">
    <source>
        <dbReference type="Proteomes" id="UP001062846"/>
    </source>
</evidence>